<dbReference type="GO" id="GO:0015297">
    <property type="term" value="F:antiporter activity"/>
    <property type="evidence" value="ECO:0007669"/>
    <property type="project" value="InterPro"/>
</dbReference>
<keyword evidence="4 8" id="KW-0812">Transmembrane</keyword>
<dbReference type="GO" id="GO:0005886">
    <property type="term" value="C:plasma membrane"/>
    <property type="evidence" value="ECO:0007669"/>
    <property type="project" value="UniProtKB-SubCell"/>
</dbReference>
<evidence type="ECO:0000256" key="5">
    <source>
        <dbReference type="ARBA" id="ARBA00022989"/>
    </source>
</evidence>
<feature type="transmembrane region" description="Helical" evidence="8">
    <location>
        <begin position="63"/>
        <end position="85"/>
    </location>
</feature>
<dbReference type="Proteomes" id="UP000261948">
    <property type="component" value="Unassembled WGS sequence"/>
</dbReference>
<feature type="transmembrane region" description="Helical" evidence="8">
    <location>
        <begin position="171"/>
        <end position="192"/>
    </location>
</feature>
<feature type="transmembrane region" description="Helical" evidence="8">
    <location>
        <begin position="396"/>
        <end position="414"/>
    </location>
</feature>
<dbReference type="InterPro" id="IPR048279">
    <property type="entry name" value="MdtK-like"/>
</dbReference>
<feature type="transmembrane region" description="Helical" evidence="8">
    <location>
        <begin position="260"/>
        <end position="279"/>
    </location>
</feature>
<dbReference type="CDD" id="cd13138">
    <property type="entry name" value="MATE_yoeA_like"/>
    <property type="match status" value="1"/>
</dbReference>
<feature type="transmembrane region" description="Helical" evidence="8">
    <location>
        <begin position="204"/>
        <end position="224"/>
    </location>
</feature>
<evidence type="ECO:0000256" key="6">
    <source>
        <dbReference type="ARBA" id="ARBA00023136"/>
    </source>
</evidence>
<dbReference type="InterPro" id="IPR052031">
    <property type="entry name" value="Membrane_Transporter-Flippase"/>
</dbReference>
<feature type="transmembrane region" description="Helical" evidence="8">
    <location>
        <begin position="368"/>
        <end position="389"/>
    </location>
</feature>
<dbReference type="EMBL" id="QURR01000020">
    <property type="protein sequence ID" value="RGE43262.1"/>
    <property type="molecule type" value="Genomic_DNA"/>
</dbReference>
<evidence type="ECO:0000256" key="2">
    <source>
        <dbReference type="ARBA" id="ARBA00022448"/>
    </source>
</evidence>
<evidence type="ECO:0000313" key="10">
    <source>
        <dbReference type="Proteomes" id="UP000261948"/>
    </source>
</evidence>
<feature type="transmembrane region" description="Helical" evidence="8">
    <location>
        <begin position="139"/>
        <end position="159"/>
    </location>
</feature>
<protein>
    <submittedName>
        <fullName evidence="9">MATE family efflux transporter</fullName>
    </submittedName>
</protein>
<keyword evidence="10" id="KW-1185">Reference proteome</keyword>
<feature type="transmembrane region" description="Helical" evidence="8">
    <location>
        <begin position="331"/>
        <end position="356"/>
    </location>
</feature>
<dbReference type="Pfam" id="PF01554">
    <property type="entry name" value="MatE"/>
    <property type="match status" value="2"/>
</dbReference>
<evidence type="ECO:0000256" key="8">
    <source>
        <dbReference type="SAM" id="Phobius"/>
    </source>
</evidence>
<dbReference type="PANTHER" id="PTHR43549:SF3">
    <property type="entry name" value="MULTIDRUG RESISTANCE PROTEIN YPNP-RELATED"/>
    <property type="match status" value="1"/>
</dbReference>
<evidence type="ECO:0000256" key="1">
    <source>
        <dbReference type="ARBA" id="ARBA00004429"/>
    </source>
</evidence>
<keyword evidence="3" id="KW-1003">Cell membrane</keyword>
<proteinExistence type="predicted"/>
<name>A0A373FID6_COMTE</name>
<feature type="region of interest" description="Disordered" evidence="7">
    <location>
        <begin position="491"/>
        <end position="512"/>
    </location>
</feature>
<dbReference type="PANTHER" id="PTHR43549">
    <property type="entry name" value="MULTIDRUG RESISTANCE PROTEIN YPNP-RELATED"/>
    <property type="match status" value="1"/>
</dbReference>
<comment type="caution">
    <text evidence="9">The sequence shown here is derived from an EMBL/GenBank/DDBJ whole genome shotgun (WGS) entry which is preliminary data.</text>
</comment>
<keyword evidence="5 8" id="KW-1133">Transmembrane helix</keyword>
<feature type="transmembrane region" description="Helical" evidence="8">
    <location>
        <begin position="426"/>
        <end position="446"/>
    </location>
</feature>
<gene>
    <name evidence="9" type="ORF">DZC30_15700</name>
</gene>
<dbReference type="InterPro" id="IPR002528">
    <property type="entry name" value="MATE_fam"/>
</dbReference>
<organism evidence="9 10">
    <name type="scientific">Comamonas testosteroni</name>
    <name type="common">Pseudomonas testosteroni</name>
    <dbReference type="NCBI Taxonomy" id="285"/>
    <lineage>
        <taxon>Bacteria</taxon>
        <taxon>Pseudomonadati</taxon>
        <taxon>Pseudomonadota</taxon>
        <taxon>Betaproteobacteria</taxon>
        <taxon>Burkholderiales</taxon>
        <taxon>Comamonadaceae</taxon>
        <taxon>Comamonas</taxon>
    </lineage>
</organism>
<sequence>MAASHSPTKDLTQGAIAPTLLIFALPILAGNVLQSLNGSVNAMWVGGHLGEAALTATANANNVMFALIGAVFGISMATNILIAQSMGAKKLGQAKRVLGSSATFFGVISLLIAALGVPLSRKLMQWMGTPDEALHLAEAYLQIIFLAIPLLFMFTFVSAVLRGAGDTRTPFWFLLIVVILDMLLNPLLIFGWGPVPAYGIKGSAMATLAANALSFVALLLWLRLHRHPLWIERRQMGLFKPDLTIIRTLITKGLPMGVQLMMISMAMIAMISLVNAYGVTTASAYSAALQLWTYVQMPAMAIGAACSTMAAQNVGAGLWNRVDATARAGMLTNVLLTGGLIAIIVLLDRLVLGWFLPTGSPSLELARHLNHIAIGSFLFFGVTFVLSGVVRSTGAVMVPMVILAIAMWGIRVPAAKWLQPVLGVDAIWWSFPISSLASVLMILAYYRWGNWRQARMLPRSAPVPANAAGEDAVNANELLESADDCERVAMPAEVGGQPPSPVATQAKPAQAS</sequence>
<dbReference type="AlphaFoldDB" id="A0A373FID6"/>
<feature type="transmembrane region" description="Helical" evidence="8">
    <location>
        <begin position="97"/>
        <end position="119"/>
    </location>
</feature>
<keyword evidence="2" id="KW-0813">Transport</keyword>
<feature type="transmembrane region" description="Helical" evidence="8">
    <location>
        <begin position="12"/>
        <end position="33"/>
    </location>
</feature>
<dbReference type="OrthoDB" id="9806302at2"/>
<reference evidence="9 10" key="1">
    <citation type="submission" date="2018-08" db="EMBL/GenBank/DDBJ databases">
        <title>Comamonas testosteroni strain SWCO2.</title>
        <authorList>
            <person name="Jiang N."/>
            <person name="Zhang X.Z."/>
        </authorList>
    </citation>
    <scope>NUCLEOTIDE SEQUENCE [LARGE SCALE GENOMIC DNA]</scope>
    <source>
        <strain evidence="9 10">SWCO2</strain>
    </source>
</reference>
<keyword evidence="6 8" id="KW-0472">Membrane</keyword>
<dbReference type="NCBIfam" id="TIGR00797">
    <property type="entry name" value="matE"/>
    <property type="match status" value="1"/>
</dbReference>
<accession>A0A373FID6</accession>
<feature type="transmembrane region" description="Helical" evidence="8">
    <location>
        <begin position="299"/>
        <end position="319"/>
    </location>
</feature>
<dbReference type="GO" id="GO:0042910">
    <property type="term" value="F:xenobiotic transmembrane transporter activity"/>
    <property type="evidence" value="ECO:0007669"/>
    <property type="project" value="InterPro"/>
</dbReference>
<dbReference type="PIRSF" id="PIRSF006603">
    <property type="entry name" value="DinF"/>
    <property type="match status" value="1"/>
</dbReference>
<evidence type="ECO:0000256" key="4">
    <source>
        <dbReference type="ARBA" id="ARBA00022692"/>
    </source>
</evidence>
<comment type="subcellular location">
    <subcellularLocation>
        <location evidence="1">Cell inner membrane</location>
        <topology evidence="1">Multi-pass membrane protein</topology>
    </subcellularLocation>
</comment>
<evidence type="ECO:0000256" key="7">
    <source>
        <dbReference type="SAM" id="MobiDB-lite"/>
    </source>
</evidence>
<evidence type="ECO:0000313" key="9">
    <source>
        <dbReference type="EMBL" id="RGE43262.1"/>
    </source>
</evidence>
<evidence type="ECO:0000256" key="3">
    <source>
        <dbReference type="ARBA" id="ARBA00022475"/>
    </source>
</evidence>